<dbReference type="EMBL" id="CADIKM010000001">
    <property type="protein sequence ID" value="CAB3776201.1"/>
    <property type="molecule type" value="Genomic_DNA"/>
</dbReference>
<name>A0A6S7B137_9BURK</name>
<dbReference type="Pfam" id="PF00300">
    <property type="entry name" value="His_Phos_1"/>
    <property type="match status" value="1"/>
</dbReference>
<dbReference type="InterPro" id="IPR050275">
    <property type="entry name" value="PGM_Phosphatase"/>
</dbReference>
<dbReference type="GO" id="GO:0016791">
    <property type="term" value="F:phosphatase activity"/>
    <property type="evidence" value="ECO:0007669"/>
    <property type="project" value="TreeGrafter"/>
</dbReference>
<sequence>MELILVRHPAVAIEPGICYGQSDVPLAAPAEAFAADLARRLEHLTAVRPHRIDTSPLSRCASVATLLAGRYRLSVREDADLMELDYGAWELAHWDAVERAQLDAWAANLEHGRPHGGESAAMLAARVDRWLERAKAVCPLSSSVLAVTHAGVIRMLASCLIGEPIAVSLRRPLAYGAICRFVRVPGHGAELVGWKLEDWDA</sequence>
<dbReference type="EC" id="5.4.2.-" evidence="1"/>
<evidence type="ECO:0000313" key="1">
    <source>
        <dbReference type="EMBL" id="CAB3776201.1"/>
    </source>
</evidence>
<proteinExistence type="predicted"/>
<dbReference type="GO" id="GO:0016853">
    <property type="term" value="F:isomerase activity"/>
    <property type="evidence" value="ECO:0007669"/>
    <property type="project" value="UniProtKB-KW"/>
</dbReference>
<protein>
    <submittedName>
        <fullName evidence="1">Phosphoglycerate mutase GpmB</fullName>
        <ecNumber evidence="1">5.4.2.-</ecNumber>
    </submittedName>
</protein>
<keyword evidence="2" id="KW-1185">Reference proteome</keyword>
<dbReference type="RefSeq" id="WP_175102673.1">
    <property type="nucleotide sequence ID" value="NZ_CADIKM010000001.1"/>
</dbReference>
<dbReference type="InterPro" id="IPR029033">
    <property type="entry name" value="His_PPase_superfam"/>
</dbReference>
<dbReference type="AlphaFoldDB" id="A0A6S7B137"/>
<keyword evidence="1" id="KW-0413">Isomerase</keyword>
<dbReference type="PANTHER" id="PTHR48100">
    <property type="entry name" value="BROAD-SPECIFICITY PHOSPHATASE YOR283W-RELATED"/>
    <property type="match status" value="1"/>
</dbReference>
<dbReference type="SUPFAM" id="SSF53254">
    <property type="entry name" value="Phosphoglycerate mutase-like"/>
    <property type="match status" value="1"/>
</dbReference>
<accession>A0A6S7B137</accession>
<dbReference type="Gene3D" id="3.40.50.1240">
    <property type="entry name" value="Phosphoglycerate mutase-like"/>
    <property type="match status" value="1"/>
</dbReference>
<dbReference type="InterPro" id="IPR013078">
    <property type="entry name" value="His_Pase_superF_clade-1"/>
</dbReference>
<evidence type="ECO:0000313" key="2">
    <source>
        <dbReference type="Proteomes" id="UP000494115"/>
    </source>
</evidence>
<reference evidence="1 2" key="1">
    <citation type="submission" date="2020-04" db="EMBL/GenBank/DDBJ databases">
        <authorList>
            <person name="De Canck E."/>
        </authorList>
    </citation>
    <scope>NUCLEOTIDE SEQUENCE [LARGE SCALE GENOMIC DNA]</scope>
    <source>
        <strain evidence="1 2">LMG 28138</strain>
    </source>
</reference>
<dbReference type="CDD" id="cd07067">
    <property type="entry name" value="HP_PGM_like"/>
    <property type="match status" value="1"/>
</dbReference>
<dbReference type="SMART" id="SM00855">
    <property type="entry name" value="PGAM"/>
    <property type="match status" value="1"/>
</dbReference>
<organism evidence="1 2">
    <name type="scientific">Pararobbsia alpina</name>
    <dbReference type="NCBI Taxonomy" id="621374"/>
    <lineage>
        <taxon>Bacteria</taxon>
        <taxon>Pseudomonadati</taxon>
        <taxon>Pseudomonadota</taxon>
        <taxon>Betaproteobacteria</taxon>
        <taxon>Burkholderiales</taxon>
        <taxon>Burkholderiaceae</taxon>
        <taxon>Pararobbsia</taxon>
    </lineage>
</organism>
<dbReference type="Proteomes" id="UP000494115">
    <property type="component" value="Unassembled WGS sequence"/>
</dbReference>
<gene>
    <name evidence="1" type="primary">gpmB</name>
    <name evidence="1" type="ORF">LMG28138_00102</name>
</gene>